<organism evidence="2 3">
    <name type="scientific">Corallococcus llansteffanensis</name>
    <dbReference type="NCBI Taxonomy" id="2316731"/>
    <lineage>
        <taxon>Bacteria</taxon>
        <taxon>Pseudomonadati</taxon>
        <taxon>Myxococcota</taxon>
        <taxon>Myxococcia</taxon>
        <taxon>Myxococcales</taxon>
        <taxon>Cystobacterineae</taxon>
        <taxon>Myxococcaceae</taxon>
        <taxon>Corallococcus</taxon>
    </lineage>
</organism>
<evidence type="ECO:0000313" key="3">
    <source>
        <dbReference type="Proteomes" id="UP000272888"/>
    </source>
</evidence>
<dbReference type="InterPro" id="IPR003593">
    <property type="entry name" value="AAA+_ATPase"/>
</dbReference>
<dbReference type="InterPro" id="IPR030974">
    <property type="entry name" value="Restrict_AAA"/>
</dbReference>
<dbReference type="GO" id="GO:0005524">
    <property type="term" value="F:ATP binding"/>
    <property type="evidence" value="ECO:0007669"/>
    <property type="project" value="InterPro"/>
</dbReference>
<proteinExistence type="predicted"/>
<dbReference type="SMART" id="SM00382">
    <property type="entry name" value="AAA"/>
    <property type="match status" value="1"/>
</dbReference>
<keyword evidence="3" id="KW-1185">Reference proteome</keyword>
<dbReference type="SUPFAM" id="SSF52540">
    <property type="entry name" value="P-loop containing nucleoside triphosphate hydrolases"/>
    <property type="match status" value="1"/>
</dbReference>
<dbReference type="Gene3D" id="3.40.50.300">
    <property type="entry name" value="P-loop containing nucleotide triphosphate hydrolases"/>
    <property type="match status" value="1"/>
</dbReference>
<dbReference type="InterPro" id="IPR027417">
    <property type="entry name" value="P-loop_NTPase"/>
</dbReference>
<feature type="domain" description="AAA+ ATPase" evidence="1">
    <location>
        <begin position="34"/>
        <end position="465"/>
    </location>
</feature>
<protein>
    <submittedName>
        <fullName evidence="2">ABC transporter</fullName>
    </submittedName>
</protein>
<name>A0A3A8PR88_9BACT</name>
<dbReference type="AlphaFoldDB" id="A0A3A8PR88"/>
<dbReference type="PANTHER" id="PTHR43581">
    <property type="entry name" value="ATP/GTP PHOSPHATASE"/>
    <property type="match status" value="1"/>
</dbReference>
<dbReference type="EMBL" id="RAWB01000146">
    <property type="protein sequence ID" value="RKH58873.1"/>
    <property type="molecule type" value="Genomic_DNA"/>
</dbReference>
<dbReference type="Proteomes" id="UP000272888">
    <property type="component" value="Unassembled WGS sequence"/>
</dbReference>
<evidence type="ECO:0000313" key="2">
    <source>
        <dbReference type="EMBL" id="RKH58873.1"/>
    </source>
</evidence>
<dbReference type="GO" id="GO:0016887">
    <property type="term" value="F:ATP hydrolysis activity"/>
    <property type="evidence" value="ECO:0007669"/>
    <property type="project" value="InterPro"/>
</dbReference>
<reference evidence="3" key="1">
    <citation type="submission" date="2018-09" db="EMBL/GenBank/DDBJ databases">
        <authorList>
            <person name="Livingstone P.G."/>
            <person name="Whitworth D.E."/>
        </authorList>
    </citation>
    <scope>NUCLEOTIDE SEQUENCE [LARGE SCALE GENOMIC DNA]</scope>
    <source>
        <strain evidence="3">CA051B</strain>
    </source>
</reference>
<dbReference type="PANTHER" id="PTHR43581:SF4">
    <property type="entry name" value="ATP_GTP PHOSPHATASE"/>
    <property type="match status" value="1"/>
</dbReference>
<comment type="caution">
    <text evidence="2">The sequence shown here is derived from an EMBL/GenBank/DDBJ whole genome shotgun (WGS) entry which is preliminary data.</text>
</comment>
<evidence type="ECO:0000259" key="1">
    <source>
        <dbReference type="SMART" id="SM00382"/>
    </source>
</evidence>
<dbReference type="NCBIfam" id="TIGR04435">
    <property type="entry name" value="restrict_AAA_1"/>
    <property type="match status" value="1"/>
</dbReference>
<dbReference type="RefSeq" id="WP_120644230.1">
    <property type="nucleotide sequence ID" value="NZ_RAWB01000146.1"/>
</dbReference>
<gene>
    <name evidence="2" type="ORF">D7V93_15935</name>
</gene>
<dbReference type="Pfam" id="PF13304">
    <property type="entry name" value="AAA_21"/>
    <property type="match status" value="1"/>
</dbReference>
<sequence>MKLTRVHIIKAATCGGLLDGFDVGLRGTPSGPEQFDPLCLVGPNGAGKSQFLQVIAEAFQTVFHACVEDEERAKGNEDLQFEIEYIIRPALARQPLLVRLSRRSEGNRRPALRVERKDGLEWVECPVDKPATRDLLPSRIIGYTSGDNETLSLPFLVSRSGYADAVGKQALNREPSAKAKPIPDTRLMLVDYGTHLEVLVANLILGSAEEREALLRDARLRELHSFRCVIQLAHRAVPKLSARETSTRKRKGVQLTDELERYIDQLRRCSTCHSYDEKSETYVFDFLVTDETRAAFRCFWATTIELYSAIHKLAMLNDLAIPKVTRERLRRDIKTRRFASRLPEPQDEDRVFRFEQVRFMPKAGKGVVDYVSLSDGEHQLAQILGTMCMASFANVLFLLDEPESHFNPQWRVKFISRLMDLPTASGKRGEAGGAAAQQDCLLTTHSPFVPSDMAREKVLIFKKTEAAVEARRPNVETFGTTFDTILEECFDIRPPMSEVPRREIKELMESQDRDAIEAGIARLGDSVEKVFLMDHLRQLSKQGGA</sequence>
<dbReference type="InterPro" id="IPR003959">
    <property type="entry name" value="ATPase_AAA_core"/>
</dbReference>
<accession>A0A3A8PR88</accession>
<dbReference type="InterPro" id="IPR051396">
    <property type="entry name" value="Bact_Antivir_Def_Nuclease"/>
</dbReference>